<dbReference type="AlphaFoldDB" id="A0A8J8T182"/>
<organism evidence="4 5">
    <name type="scientific">Halteria grandinella</name>
    <dbReference type="NCBI Taxonomy" id="5974"/>
    <lineage>
        <taxon>Eukaryota</taxon>
        <taxon>Sar</taxon>
        <taxon>Alveolata</taxon>
        <taxon>Ciliophora</taxon>
        <taxon>Intramacronucleata</taxon>
        <taxon>Spirotrichea</taxon>
        <taxon>Stichotrichia</taxon>
        <taxon>Sporadotrichida</taxon>
        <taxon>Halteriidae</taxon>
        <taxon>Halteria</taxon>
    </lineage>
</organism>
<feature type="domain" description="PCI" evidence="3">
    <location>
        <begin position="173"/>
        <end position="347"/>
    </location>
</feature>
<accession>A0A8J8T182</accession>
<evidence type="ECO:0000313" key="5">
    <source>
        <dbReference type="Proteomes" id="UP000785679"/>
    </source>
</evidence>
<evidence type="ECO:0000256" key="2">
    <source>
        <dbReference type="ARBA" id="ARBA00022942"/>
    </source>
</evidence>
<dbReference type="InterPro" id="IPR000717">
    <property type="entry name" value="PCI_dom"/>
</dbReference>
<comment type="similarity">
    <text evidence="1">Belongs to the proteasome subunit S11 family.</text>
</comment>
<dbReference type="EMBL" id="RRYP01010821">
    <property type="protein sequence ID" value="TNV78140.1"/>
    <property type="molecule type" value="Genomic_DNA"/>
</dbReference>
<dbReference type="OrthoDB" id="1093at2759"/>
<dbReference type="Pfam" id="PF01399">
    <property type="entry name" value="PCI"/>
    <property type="match status" value="1"/>
</dbReference>
<dbReference type="PANTHER" id="PTHR10539:SF0">
    <property type="entry name" value="26S PROTEASOME NON-ATPASE REGULATORY SUBUNIT 13"/>
    <property type="match status" value="1"/>
</dbReference>
<dbReference type="InterPro" id="IPR054179">
    <property type="entry name" value="PSD13_N"/>
</dbReference>
<dbReference type="GO" id="GO:0005829">
    <property type="term" value="C:cytosol"/>
    <property type="evidence" value="ECO:0007669"/>
    <property type="project" value="TreeGrafter"/>
</dbReference>
<evidence type="ECO:0000313" key="4">
    <source>
        <dbReference type="EMBL" id="TNV78140.1"/>
    </source>
</evidence>
<name>A0A8J8T182_HALGN</name>
<dbReference type="GO" id="GO:0005634">
    <property type="term" value="C:nucleus"/>
    <property type="evidence" value="ECO:0007669"/>
    <property type="project" value="TreeGrafter"/>
</dbReference>
<dbReference type="GO" id="GO:0006511">
    <property type="term" value="P:ubiquitin-dependent protein catabolic process"/>
    <property type="evidence" value="ECO:0007669"/>
    <property type="project" value="TreeGrafter"/>
</dbReference>
<dbReference type="PROSITE" id="PS50250">
    <property type="entry name" value="PCI"/>
    <property type="match status" value="1"/>
</dbReference>
<gene>
    <name evidence="4" type="ORF">FGO68_gene1795</name>
</gene>
<dbReference type="SUPFAM" id="SSF46785">
    <property type="entry name" value="Winged helix' DNA-binding domain"/>
    <property type="match status" value="1"/>
</dbReference>
<keyword evidence="2" id="KW-0647">Proteasome</keyword>
<dbReference type="InterPro" id="IPR036390">
    <property type="entry name" value="WH_DNA-bd_sf"/>
</dbReference>
<dbReference type="InterPro" id="IPR035298">
    <property type="entry name" value="PSMD13"/>
</dbReference>
<sequence length="387" mass="44966">MISQAGLQVLDRHQAKYPRHSGQIDSIRLYYKERLWHQLSDSLLEYVDNDDFASDAGDLIELYTALIKDTKTRMNPLKYALLTIHCAREFADLDAAITFLKEAENRLKGTSQDAEFLCRIAQAQVKLQLGQHHDSLDILNSVKQSLEMMADVDPKVYAHLSKVFAAYYHRKEDYENYYKNSLQYLAYTPTSEIKPQEKRTLAIQLGMAILLGKNIYNIMELLDKEILQSLAGTEFEWLSALLNTLGRGQITEFEQAIVHHSDYIARFPTILKELDQLKQKVRIISLLELLFEVDKDDRSLRFERIATHCQVHKSDVELLLMKAMSLQLIKGSIDEVEELVHVDWIMPRYLGRQHLEIMVRKLVEWEGKMEQVIRLVEGQSEELLQNL</sequence>
<dbReference type="SMART" id="SM00088">
    <property type="entry name" value="PINT"/>
    <property type="match status" value="1"/>
</dbReference>
<comment type="caution">
    <text evidence="4">The sequence shown here is derived from an EMBL/GenBank/DDBJ whole genome shotgun (WGS) entry which is preliminary data.</text>
</comment>
<dbReference type="GO" id="GO:0005198">
    <property type="term" value="F:structural molecule activity"/>
    <property type="evidence" value="ECO:0007669"/>
    <property type="project" value="TreeGrafter"/>
</dbReference>
<dbReference type="PANTHER" id="PTHR10539">
    <property type="entry name" value="26S PROTEASOME NON-ATPASE REGULATORY SUBUNIT 13"/>
    <property type="match status" value="1"/>
</dbReference>
<dbReference type="GO" id="GO:0008541">
    <property type="term" value="C:proteasome regulatory particle, lid subcomplex"/>
    <property type="evidence" value="ECO:0007669"/>
    <property type="project" value="TreeGrafter"/>
</dbReference>
<keyword evidence="5" id="KW-1185">Reference proteome</keyword>
<dbReference type="Proteomes" id="UP000785679">
    <property type="component" value="Unassembled WGS sequence"/>
</dbReference>
<proteinExistence type="inferred from homology"/>
<dbReference type="Pfam" id="PF22037">
    <property type="entry name" value="PSD13_N"/>
    <property type="match status" value="1"/>
</dbReference>
<evidence type="ECO:0000259" key="3">
    <source>
        <dbReference type="PROSITE" id="PS50250"/>
    </source>
</evidence>
<protein>
    <recommendedName>
        <fullName evidence="3">PCI domain-containing protein</fullName>
    </recommendedName>
</protein>
<evidence type="ECO:0000256" key="1">
    <source>
        <dbReference type="ARBA" id="ARBA00006207"/>
    </source>
</evidence>
<reference evidence="4" key="1">
    <citation type="submission" date="2019-06" db="EMBL/GenBank/DDBJ databases">
        <authorList>
            <person name="Zheng W."/>
        </authorList>
    </citation>
    <scope>NUCLEOTIDE SEQUENCE</scope>
    <source>
        <strain evidence="4">QDHG01</strain>
    </source>
</reference>